<evidence type="ECO:0000256" key="2">
    <source>
        <dbReference type="ARBA" id="ARBA00010961"/>
    </source>
</evidence>
<proteinExistence type="inferred from homology"/>
<name>A0ABY3SKL0_9BACL</name>
<dbReference type="PANTHER" id="PTHR33217:SF8">
    <property type="entry name" value="MUTATOR FAMILY TRANSPOSASE"/>
    <property type="match status" value="1"/>
</dbReference>
<dbReference type="Proteomes" id="UP001649230">
    <property type="component" value="Chromosome"/>
</dbReference>
<comment type="function">
    <text evidence="1 6">Required for the transposition of the insertion element.</text>
</comment>
<dbReference type="InterPro" id="IPR001207">
    <property type="entry name" value="Transposase_mutator"/>
</dbReference>
<dbReference type="NCBIfam" id="NF033543">
    <property type="entry name" value="transpos_IS256"/>
    <property type="match status" value="1"/>
</dbReference>
<dbReference type="Pfam" id="PF00872">
    <property type="entry name" value="Transposase_mut"/>
    <property type="match status" value="1"/>
</dbReference>
<evidence type="ECO:0000256" key="3">
    <source>
        <dbReference type="ARBA" id="ARBA00022578"/>
    </source>
</evidence>
<evidence type="ECO:0000256" key="1">
    <source>
        <dbReference type="ARBA" id="ARBA00002190"/>
    </source>
</evidence>
<reference evidence="7 8" key="1">
    <citation type="journal article" date="2024" name="Int. J. Syst. Evol. Microbiol.">
        <title>Paenibacillus hexagrammi sp. nov., a novel bacterium isolated from the gut content of Hexagrammos agrammus.</title>
        <authorList>
            <person name="Jung H.K."/>
            <person name="Kim D.G."/>
            <person name="Zin H."/>
            <person name="Park J."/>
            <person name="Jung H."/>
            <person name="Kim Y.O."/>
            <person name="Kong H.J."/>
            <person name="Kim J.W."/>
            <person name="Kim Y.S."/>
        </authorList>
    </citation>
    <scope>NUCLEOTIDE SEQUENCE [LARGE SCALE GENOMIC DNA]</scope>
    <source>
        <strain evidence="7 8">YPD9-1</strain>
    </source>
</reference>
<accession>A0ABY3SKL0</accession>
<dbReference type="EMBL" id="CP090978">
    <property type="protein sequence ID" value="UJF34589.1"/>
    <property type="molecule type" value="Genomic_DNA"/>
</dbReference>
<dbReference type="RefSeq" id="WP_235121163.1">
    <property type="nucleotide sequence ID" value="NZ_CP090978.1"/>
</dbReference>
<keyword evidence="5 6" id="KW-0233">DNA recombination</keyword>
<organism evidence="7 8">
    <name type="scientific">Paenibacillus hexagrammi</name>
    <dbReference type="NCBI Taxonomy" id="2908839"/>
    <lineage>
        <taxon>Bacteria</taxon>
        <taxon>Bacillati</taxon>
        <taxon>Bacillota</taxon>
        <taxon>Bacilli</taxon>
        <taxon>Bacillales</taxon>
        <taxon>Paenibacillaceae</taxon>
        <taxon>Paenibacillus</taxon>
    </lineage>
</organism>
<sequence>MGLWTKQQLRDFIKENNLVTAQDAQNALKNLFAETIQEMLEAEMETHLGYAKHDVTAKATPNSRNGKSKKTVVSEYGEQEISVPRDRLGEFEPLVVKKHQSNVTGIEDQIIALYAKGVSTREIQDHLQHLYGIEVSPTLISNVTNKIVPMIKEWQNRPLQSVYAVVFLDAIHFKVKQDGAIVNKAAYMVIGIDLDGNKDVLGMWIGENESAKFWLSVLNELKNRGVQDILITCVDNLTGFSQAISACYPETEIQKCIIHQIRNCTRYVSYKDLKKVTADLKPIYKAATEEAALVELDRFEEEWGKKYPLIVRSWRNNWDELATFFKYPPEIRKLIYTTNIIESYHRQLRKVTKGKSIFPSDEALLKMLYLSTMDVVRKWTGRVQNWGQMLLQLSVFFPDRVGQHLR</sequence>
<gene>
    <name evidence="7" type="ORF">L0M14_05270</name>
</gene>
<keyword evidence="6" id="KW-0814">Transposable element</keyword>
<comment type="similarity">
    <text evidence="2 6">Belongs to the transposase mutator family.</text>
</comment>
<keyword evidence="4 6" id="KW-0238">DNA-binding</keyword>
<evidence type="ECO:0000313" key="7">
    <source>
        <dbReference type="EMBL" id="UJF34589.1"/>
    </source>
</evidence>
<evidence type="ECO:0000313" key="8">
    <source>
        <dbReference type="Proteomes" id="UP001649230"/>
    </source>
</evidence>
<protein>
    <recommendedName>
        <fullName evidence="6">Mutator family transposase</fullName>
    </recommendedName>
</protein>
<dbReference type="PANTHER" id="PTHR33217">
    <property type="entry name" value="TRANSPOSASE FOR INSERTION SEQUENCE ELEMENT IS1081"/>
    <property type="match status" value="1"/>
</dbReference>
<evidence type="ECO:0000256" key="4">
    <source>
        <dbReference type="ARBA" id="ARBA00023125"/>
    </source>
</evidence>
<evidence type="ECO:0000256" key="5">
    <source>
        <dbReference type="ARBA" id="ARBA00023172"/>
    </source>
</evidence>
<keyword evidence="8" id="KW-1185">Reference proteome</keyword>
<evidence type="ECO:0000256" key="6">
    <source>
        <dbReference type="RuleBase" id="RU365089"/>
    </source>
</evidence>
<keyword evidence="3 6" id="KW-0815">Transposition</keyword>